<feature type="non-terminal residue" evidence="2">
    <location>
        <position position="132"/>
    </location>
</feature>
<dbReference type="EMBL" id="KV749236">
    <property type="protein sequence ID" value="OCL10470.1"/>
    <property type="molecule type" value="Genomic_DNA"/>
</dbReference>
<evidence type="ECO:0000313" key="3">
    <source>
        <dbReference type="Proteomes" id="UP000250140"/>
    </source>
</evidence>
<evidence type="ECO:0000259" key="1">
    <source>
        <dbReference type="Pfam" id="PF06985"/>
    </source>
</evidence>
<dbReference type="InterPro" id="IPR052895">
    <property type="entry name" value="HetReg/Transcr_Mod"/>
</dbReference>
<reference evidence="2 3" key="1">
    <citation type="journal article" date="2016" name="Nat. Commun.">
        <title>Ectomycorrhizal ecology is imprinted in the genome of the dominant symbiotic fungus Cenococcum geophilum.</title>
        <authorList>
            <consortium name="DOE Joint Genome Institute"/>
            <person name="Peter M."/>
            <person name="Kohler A."/>
            <person name="Ohm R.A."/>
            <person name="Kuo A."/>
            <person name="Krutzmann J."/>
            <person name="Morin E."/>
            <person name="Arend M."/>
            <person name="Barry K.W."/>
            <person name="Binder M."/>
            <person name="Choi C."/>
            <person name="Clum A."/>
            <person name="Copeland A."/>
            <person name="Grisel N."/>
            <person name="Haridas S."/>
            <person name="Kipfer T."/>
            <person name="LaButti K."/>
            <person name="Lindquist E."/>
            <person name="Lipzen A."/>
            <person name="Maire R."/>
            <person name="Meier B."/>
            <person name="Mihaltcheva S."/>
            <person name="Molinier V."/>
            <person name="Murat C."/>
            <person name="Poggeler S."/>
            <person name="Quandt C.A."/>
            <person name="Sperisen C."/>
            <person name="Tritt A."/>
            <person name="Tisserant E."/>
            <person name="Crous P.W."/>
            <person name="Henrissat B."/>
            <person name="Nehls U."/>
            <person name="Egli S."/>
            <person name="Spatafora J.W."/>
            <person name="Grigoriev I.V."/>
            <person name="Martin F.M."/>
        </authorList>
    </citation>
    <scope>NUCLEOTIDE SEQUENCE [LARGE SCALE GENOMIC DNA]</scope>
    <source>
        <strain evidence="2 3">CBS 207.34</strain>
    </source>
</reference>
<dbReference type="PANTHER" id="PTHR24148:SF64">
    <property type="entry name" value="HETEROKARYON INCOMPATIBILITY DOMAIN-CONTAINING PROTEIN"/>
    <property type="match status" value="1"/>
</dbReference>
<accession>A0A8E2F518</accession>
<sequence>MATLIYEKKPLERPRDIRLVTLAPASASSDPICCTLQVVSLDAKSSISSYEALSYCWGSRFRTLPVTCDDETLFVTPNLLEALRRIRKQDEPRTLWVDVLCIDQSDLVELGIQVRQMRDIYAKARRVIVWLG</sequence>
<name>A0A8E2F518_9PEZI</name>
<dbReference type="PANTHER" id="PTHR24148">
    <property type="entry name" value="ANKYRIN REPEAT DOMAIN-CONTAINING PROTEIN 39 HOMOLOG-RELATED"/>
    <property type="match status" value="1"/>
</dbReference>
<feature type="domain" description="Heterokaryon incompatibility" evidence="1">
    <location>
        <begin position="50"/>
        <end position="132"/>
    </location>
</feature>
<proteinExistence type="predicted"/>
<dbReference type="Proteomes" id="UP000250140">
    <property type="component" value="Unassembled WGS sequence"/>
</dbReference>
<protein>
    <submittedName>
        <fullName evidence="2">HET-domain-containing protein</fullName>
    </submittedName>
</protein>
<gene>
    <name evidence="2" type="ORF">AOQ84DRAFT_289230</name>
</gene>
<keyword evidence="3" id="KW-1185">Reference proteome</keyword>
<dbReference type="InterPro" id="IPR010730">
    <property type="entry name" value="HET"/>
</dbReference>
<organism evidence="2 3">
    <name type="scientific">Glonium stellatum</name>
    <dbReference type="NCBI Taxonomy" id="574774"/>
    <lineage>
        <taxon>Eukaryota</taxon>
        <taxon>Fungi</taxon>
        <taxon>Dikarya</taxon>
        <taxon>Ascomycota</taxon>
        <taxon>Pezizomycotina</taxon>
        <taxon>Dothideomycetes</taxon>
        <taxon>Pleosporomycetidae</taxon>
        <taxon>Gloniales</taxon>
        <taxon>Gloniaceae</taxon>
        <taxon>Glonium</taxon>
    </lineage>
</organism>
<dbReference type="Pfam" id="PF06985">
    <property type="entry name" value="HET"/>
    <property type="match status" value="1"/>
</dbReference>
<dbReference type="OrthoDB" id="3553147at2759"/>
<evidence type="ECO:0000313" key="2">
    <source>
        <dbReference type="EMBL" id="OCL10470.1"/>
    </source>
</evidence>
<dbReference type="AlphaFoldDB" id="A0A8E2F518"/>